<name>A0A8I3A4U5_9AGAM</name>
<gene>
    <name evidence="3" type="ORF">JVT61DRAFT_12411</name>
</gene>
<evidence type="ECO:0000313" key="3">
    <source>
        <dbReference type="EMBL" id="KAG6370115.1"/>
    </source>
</evidence>
<evidence type="ECO:0000256" key="1">
    <source>
        <dbReference type="SAM" id="Coils"/>
    </source>
</evidence>
<keyword evidence="1" id="KW-0175">Coiled coil</keyword>
<protein>
    <recommendedName>
        <fullName evidence="5">Zn(2)-C6 fungal-type domain-containing protein</fullName>
    </recommendedName>
</protein>
<keyword evidence="4" id="KW-1185">Reference proteome</keyword>
<evidence type="ECO:0000313" key="4">
    <source>
        <dbReference type="Proteomes" id="UP000683000"/>
    </source>
</evidence>
<evidence type="ECO:0000256" key="2">
    <source>
        <dbReference type="SAM" id="MobiDB-lite"/>
    </source>
</evidence>
<dbReference type="AlphaFoldDB" id="A0A8I3A4U5"/>
<accession>A0A8I3A4U5</accession>
<feature type="coiled-coil region" evidence="1">
    <location>
        <begin position="146"/>
        <end position="194"/>
    </location>
</feature>
<dbReference type="EMBL" id="JAGFBS010000056">
    <property type="protein sequence ID" value="KAG6370115.1"/>
    <property type="molecule type" value="Genomic_DNA"/>
</dbReference>
<sequence>MADSNVSDAGNAGDTGTRVDRKGKKRAQTEEEIDISSPAKKKPKNKIERIDVDEENDSQAGPSQTPEATKAEEEPEASTSASKVCEACKARGSECEWGPGTVNKKRACLPCTLAKTRCKVEGLPDIRRPRGKGSRSVGVGDKIDIFATINERVALLEKTAEENQEEKKEMVTRISELEEEVKRLKKKKGSHDRR</sequence>
<organism evidence="3 4">
    <name type="scientific">Boletus reticuloceps</name>
    <dbReference type="NCBI Taxonomy" id="495285"/>
    <lineage>
        <taxon>Eukaryota</taxon>
        <taxon>Fungi</taxon>
        <taxon>Dikarya</taxon>
        <taxon>Basidiomycota</taxon>
        <taxon>Agaricomycotina</taxon>
        <taxon>Agaricomycetes</taxon>
        <taxon>Agaricomycetidae</taxon>
        <taxon>Boletales</taxon>
        <taxon>Boletineae</taxon>
        <taxon>Boletaceae</taxon>
        <taxon>Boletoideae</taxon>
        <taxon>Boletus</taxon>
    </lineage>
</organism>
<comment type="caution">
    <text evidence="3">The sequence shown here is derived from an EMBL/GenBank/DDBJ whole genome shotgun (WGS) entry which is preliminary data.</text>
</comment>
<dbReference type="Proteomes" id="UP000683000">
    <property type="component" value="Unassembled WGS sequence"/>
</dbReference>
<proteinExistence type="predicted"/>
<reference evidence="3" key="1">
    <citation type="submission" date="2021-03" db="EMBL/GenBank/DDBJ databases">
        <title>Evolutionary innovations through gain and loss of genes in the ectomycorrhizal Boletales.</title>
        <authorList>
            <person name="Wu G."/>
            <person name="Miyauchi S."/>
            <person name="Morin E."/>
            <person name="Yang Z.-L."/>
            <person name="Xu J."/>
            <person name="Martin F.M."/>
        </authorList>
    </citation>
    <scope>NUCLEOTIDE SEQUENCE</scope>
    <source>
        <strain evidence="3">BR01</strain>
    </source>
</reference>
<feature type="region of interest" description="Disordered" evidence="2">
    <location>
        <begin position="1"/>
        <end position="83"/>
    </location>
</feature>
<evidence type="ECO:0008006" key="5">
    <source>
        <dbReference type="Google" id="ProtNLM"/>
    </source>
</evidence>